<evidence type="ECO:0000313" key="1">
    <source>
        <dbReference type="EMBL" id="KAJ1672455.1"/>
    </source>
</evidence>
<dbReference type="EMBL" id="JAMZIH010008349">
    <property type="protein sequence ID" value="KAJ1672455.1"/>
    <property type="molecule type" value="Genomic_DNA"/>
</dbReference>
<name>A0ACC1H7W0_9FUNG</name>
<keyword evidence="2" id="KW-1185">Reference proteome</keyword>
<organism evidence="1 2">
    <name type="scientific">Spiromyces aspiralis</name>
    <dbReference type="NCBI Taxonomy" id="68401"/>
    <lineage>
        <taxon>Eukaryota</taxon>
        <taxon>Fungi</taxon>
        <taxon>Fungi incertae sedis</taxon>
        <taxon>Zoopagomycota</taxon>
        <taxon>Kickxellomycotina</taxon>
        <taxon>Kickxellomycetes</taxon>
        <taxon>Kickxellales</taxon>
        <taxon>Kickxellaceae</taxon>
        <taxon>Spiromyces</taxon>
    </lineage>
</organism>
<reference evidence="1" key="1">
    <citation type="submission" date="2022-06" db="EMBL/GenBank/DDBJ databases">
        <title>Phylogenomic reconstructions and comparative analyses of Kickxellomycotina fungi.</title>
        <authorList>
            <person name="Reynolds N.K."/>
            <person name="Stajich J.E."/>
            <person name="Barry K."/>
            <person name="Grigoriev I.V."/>
            <person name="Crous P."/>
            <person name="Smith M.E."/>
        </authorList>
    </citation>
    <scope>NUCLEOTIDE SEQUENCE</scope>
    <source>
        <strain evidence="1">RSA 2271</strain>
    </source>
</reference>
<dbReference type="Proteomes" id="UP001145114">
    <property type="component" value="Unassembled WGS sequence"/>
</dbReference>
<sequence length="111" mass="12209">ALNDLYRVSTDSITDVVWSEVETKGTRPLPRGYHTSTLVGHQLIVFGGSDGQECFGDISILDLELMAWSHVSIDPPLTRLAHTATLVGMYLFVLCGHDGTDYSNDVLMLKL</sequence>
<comment type="caution">
    <text evidence="1">The sequence shown here is derived from an EMBL/GenBank/DDBJ whole genome shotgun (WGS) entry which is preliminary data.</text>
</comment>
<protein>
    <submittedName>
        <fullName evidence="1">Uncharacterized protein</fullName>
    </submittedName>
</protein>
<accession>A0ACC1H7W0</accession>
<gene>
    <name evidence="1" type="ORF">EV182_007139</name>
</gene>
<feature type="non-terminal residue" evidence="1">
    <location>
        <position position="111"/>
    </location>
</feature>
<feature type="non-terminal residue" evidence="1">
    <location>
        <position position="1"/>
    </location>
</feature>
<evidence type="ECO:0000313" key="2">
    <source>
        <dbReference type="Proteomes" id="UP001145114"/>
    </source>
</evidence>
<proteinExistence type="predicted"/>